<name>A0A286ULC9_9AGAM</name>
<evidence type="ECO:0000259" key="4">
    <source>
        <dbReference type="SMART" id="SM00382"/>
    </source>
</evidence>
<evidence type="ECO:0000256" key="3">
    <source>
        <dbReference type="SAM" id="MobiDB-lite"/>
    </source>
</evidence>
<reference evidence="5 6" key="1">
    <citation type="journal article" date="2017" name="Mol. Ecol.">
        <title>Comparative and population genomic landscape of Phellinus noxius: A hypervariable fungus causing root rot in trees.</title>
        <authorList>
            <person name="Chung C.L."/>
            <person name="Lee T.J."/>
            <person name="Akiba M."/>
            <person name="Lee H.H."/>
            <person name="Kuo T.H."/>
            <person name="Liu D."/>
            <person name="Ke H.M."/>
            <person name="Yokoi T."/>
            <person name="Roa M.B."/>
            <person name="Lu M.J."/>
            <person name="Chang Y.Y."/>
            <person name="Ann P.J."/>
            <person name="Tsai J.N."/>
            <person name="Chen C.Y."/>
            <person name="Tzean S.S."/>
            <person name="Ota Y."/>
            <person name="Hattori T."/>
            <person name="Sahashi N."/>
            <person name="Liou R.F."/>
            <person name="Kikuchi T."/>
            <person name="Tsai I.J."/>
        </authorList>
    </citation>
    <scope>NUCLEOTIDE SEQUENCE [LARGE SCALE GENOMIC DNA]</scope>
    <source>
        <strain evidence="5 6">FFPRI411160</strain>
    </source>
</reference>
<evidence type="ECO:0000313" key="5">
    <source>
        <dbReference type="EMBL" id="PAV20304.1"/>
    </source>
</evidence>
<protein>
    <submittedName>
        <fullName evidence="5">P-loop containing nucleoside triphosphate hydrolase</fullName>
    </submittedName>
</protein>
<evidence type="ECO:0000256" key="2">
    <source>
        <dbReference type="ARBA" id="ARBA00022705"/>
    </source>
</evidence>
<keyword evidence="2" id="KW-0235">DNA replication</keyword>
<feature type="region of interest" description="Disordered" evidence="3">
    <location>
        <begin position="1"/>
        <end position="102"/>
    </location>
</feature>
<evidence type="ECO:0000256" key="1">
    <source>
        <dbReference type="ARBA" id="ARBA00006184"/>
    </source>
</evidence>
<feature type="compositionally biased region" description="Low complexity" evidence="3">
    <location>
        <begin position="86"/>
        <end position="99"/>
    </location>
</feature>
<dbReference type="InterPro" id="IPR050311">
    <property type="entry name" value="ORC1/CDC6"/>
</dbReference>
<feature type="domain" description="AAA+ ATPase" evidence="4">
    <location>
        <begin position="183"/>
        <end position="336"/>
    </location>
</feature>
<dbReference type="Gene3D" id="1.10.8.60">
    <property type="match status" value="1"/>
</dbReference>
<accession>A0A286ULC9</accession>
<dbReference type="PANTHER" id="PTHR10763:SF26">
    <property type="entry name" value="CELL DIVISION CONTROL PROTEIN 6 HOMOLOG"/>
    <property type="match status" value="1"/>
</dbReference>
<comment type="caution">
    <text evidence="5">The sequence shown here is derived from an EMBL/GenBank/DDBJ whole genome shotgun (WGS) entry which is preliminary data.</text>
</comment>
<dbReference type="InterPro" id="IPR003593">
    <property type="entry name" value="AAA+_ATPase"/>
</dbReference>
<feature type="compositionally biased region" description="Polar residues" evidence="3">
    <location>
        <begin position="1"/>
        <end position="19"/>
    </location>
</feature>
<dbReference type="GO" id="GO:0033314">
    <property type="term" value="P:mitotic DNA replication checkpoint signaling"/>
    <property type="evidence" value="ECO:0007669"/>
    <property type="project" value="TreeGrafter"/>
</dbReference>
<dbReference type="AlphaFoldDB" id="A0A286ULC9"/>
<dbReference type="SUPFAM" id="SSF52540">
    <property type="entry name" value="P-loop containing nucleoside triphosphate hydrolases"/>
    <property type="match status" value="1"/>
</dbReference>
<dbReference type="STRING" id="2282107.A0A286ULC9"/>
<dbReference type="InterPro" id="IPR027417">
    <property type="entry name" value="P-loop_NTPase"/>
</dbReference>
<dbReference type="Pfam" id="PF13401">
    <property type="entry name" value="AAA_22"/>
    <property type="match status" value="1"/>
</dbReference>
<dbReference type="Proteomes" id="UP000217199">
    <property type="component" value="Unassembled WGS sequence"/>
</dbReference>
<dbReference type="InParanoid" id="A0A286ULC9"/>
<keyword evidence="5" id="KW-0378">Hydrolase</keyword>
<dbReference type="GO" id="GO:0016887">
    <property type="term" value="F:ATP hydrolysis activity"/>
    <property type="evidence" value="ECO:0007669"/>
    <property type="project" value="InterPro"/>
</dbReference>
<dbReference type="GO" id="GO:0006270">
    <property type="term" value="P:DNA replication initiation"/>
    <property type="evidence" value="ECO:0007669"/>
    <property type="project" value="TreeGrafter"/>
</dbReference>
<dbReference type="OrthoDB" id="1926878at2759"/>
<organism evidence="5 6">
    <name type="scientific">Pyrrhoderma noxium</name>
    <dbReference type="NCBI Taxonomy" id="2282107"/>
    <lineage>
        <taxon>Eukaryota</taxon>
        <taxon>Fungi</taxon>
        <taxon>Dikarya</taxon>
        <taxon>Basidiomycota</taxon>
        <taxon>Agaricomycotina</taxon>
        <taxon>Agaricomycetes</taxon>
        <taxon>Hymenochaetales</taxon>
        <taxon>Hymenochaetaceae</taxon>
        <taxon>Pyrrhoderma</taxon>
    </lineage>
</organism>
<dbReference type="SMART" id="SM00382">
    <property type="entry name" value="AAA"/>
    <property type="match status" value="1"/>
</dbReference>
<dbReference type="CDD" id="cd00009">
    <property type="entry name" value="AAA"/>
    <property type="match status" value="1"/>
</dbReference>
<evidence type="ECO:0000313" key="6">
    <source>
        <dbReference type="Proteomes" id="UP000217199"/>
    </source>
</evidence>
<keyword evidence="6" id="KW-1185">Reference proteome</keyword>
<feature type="compositionally biased region" description="Low complexity" evidence="3">
    <location>
        <begin position="29"/>
        <end position="39"/>
    </location>
</feature>
<dbReference type="GO" id="GO:0005634">
    <property type="term" value="C:nucleus"/>
    <property type="evidence" value="ECO:0007669"/>
    <property type="project" value="TreeGrafter"/>
</dbReference>
<dbReference type="Gene3D" id="3.40.50.300">
    <property type="entry name" value="P-loop containing nucleotide triphosphate hydrolases"/>
    <property type="match status" value="1"/>
</dbReference>
<comment type="similarity">
    <text evidence="1">Belongs to the CDC6/cdc18 family.</text>
</comment>
<dbReference type="EMBL" id="NBII01000003">
    <property type="protein sequence ID" value="PAV20304.1"/>
    <property type="molecule type" value="Genomic_DNA"/>
</dbReference>
<dbReference type="InterPro" id="IPR049945">
    <property type="entry name" value="AAA_22"/>
</dbReference>
<dbReference type="PANTHER" id="PTHR10763">
    <property type="entry name" value="CELL DIVISION CONTROL PROTEIN 6-RELATED"/>
    <property type="match status" value="1"/>
</dbReference>
<sequence length="684" mass="73129">MTPSTPRRLTRSQTATSPETILGKRGTLSRASSVVSNSSFTLITPESTPKSKRIRTSLEETDPRANKENIPPSLFETPRSSRLCRRSSFSSDISTSSSRSRNELRRHATYNVLPQVSSSALKSISLVTPPATPLLSIPLYVRVRGLLRSTSKAEFSMSMEGRTQERTIIESFLLSLDEHSDVTESVLYISGSPGTGKTALVNSIISSTTVSNDVKVLFINCMAIRGMDMLWQRLVEEFSSIAGKAKTGRAASKKQGKDEVSAILNKHKDFKCILVLDELDNLSGSSSNALQPLFALAAANPTKLRIMGIANTHTLTSTSSITSLALDAESTLQGSPSKSKAKALKIRTIHFSPYEPKELLSILKKRFEGLPQDELAKLLPPPALELLSKKVAAITGDVRVLFEVLRGAIDNATSFTSNMNTSDALPSPPPEMSSELKVTPKHILSALKSYTPSSSSPKAKTGISVASSNSEVVTKVRGLSLNARLVLLALILALKRISTTLPLVGSSLAFSVTKPPASPTKRSPMKRSNSSVAAAFGNGESATLTGIDSALLHSFYTTVLSASDSVSAVQRSEFTDLLGMLETVGLVSLSAPPAKGLKRSQSFVGSSKSKGSVQSVGLQAHVRETEIIRGLGIGETASADGDGLVDSVRSIWAREINRIRREAKAKDTLAALEGIEGFEDATED</sequence>
<dbReference type="GO" id="GO:0003688">
    <property type="term" value="F:DNA replication origin binding"/>
    <property type="evidence" value="ECO:0007669"/>
    <property type="project" value="TreeGrafter"/>
</dbReference>
<feature type="compositionally biased region" description="Basic and acidic residues" evidence="3">
    <location>
        <begin position="56"/>
        <end position="67"/>
    </location>
</feature>
<gene>
    <name evidence="5" type="ORF">PNOK_0293100</name>
</gene>
<proteinExistence type="inferred from homology"/>